<organism evidence="3 4">
    <name type="scientific">Algoriphagus hitonicola</name>
    <dbReference type="NCBI Taxonomy" id="435880"/>
    <lineage>
        <taxon>Bacteria</taxon>
        <taxon>Pseudomonadati</taxon>
        <taxon>Bacteroidota</taxon>
        <taxon>Cytophagia</taxon>
        <taxon>Cytophagales</taxon>
        <taxon>Cyclobacteriaceae</taxon>
        <taxon>Algoriphagus</taxon>
    </lineage>
</organism>
<dbReference type="EMBL" id="FOPC01000009">
    <property type="protein sequence ID" value="SFG84648.1"/>
    <property type="molecule type" value="Genomic_DNA"/>
</dbReference>
<dbReference type="AlphaFoldDB" id="A0A1I2V5M4"/>
<evidence type="ECO:0000256" key="1">
    <source>
        <dbReference type="SAM" id="MobiDB-lite"/>
    </source>
</evidence>
<proteinExistence type="predicted"/>
<dbReference type="STRING" id="435880.SAMN04487988_10921"/>
<dbReference type="Proteomes" id="UP000199642">
    <property type="component" value="Unassembled WGS sequence"/>
</dbReference>
<reference evidence="4" key="1">
    <citation type="submission" date="2016-10" db="EMBL/GenBank/DDBJ databases">
        <authorList>
            <person name="Varghese N."/>
            <person name="Submissions S."/>
        </authorList>
    </citation>
    <scope>NUCLEOTIDE SEQUENCE [LARGE SCALE GENOMIC DNA]</scope>
    <source>
        <strain evidence="4">DSM 19315</strain>
    </source>
</reference>
<sequence length="119" mass="13884">MRLPSEGGIQNTKIIPRPDVYRLIAKSKLPAAERFENLIFEEVLPSIHKTGMYLTPEKQIEPLTDTRAVDEMLTRFVEECPKSDWNRRTPRRLPHPGQQVKFGRKPQIDHLTDKHQWSG</sequence>
<feature type="domain" description="Bro-N" evidence="2">
    <location>
        <begin position="1"/>
        <end position="51"/>
    </location>
</feature>
<feature type="region of interest" description="Disordered" evidence="1">
    <location>
        <begin position="84"/>
        <end position="119"/>
    </location>
</feature>
<feature type="compositionally biased region" description="Basic and acidic residues" evidence="1">
    <location>
        <begin position="106"/>
        <end position="119"/>
    </location>
</feature>
<evidence type="ECO:0000259" key="2">
    <source>
        <dbReference type="PROSITE" id="PS51750"/>
    </source>
</evidence>
<name>A0A1I2V5M4_9BACT</name>
<evidence type="ECO:0000313" key="3">
    <source>
        <dbReference type="EMBL" id="SFG84648.1"/>
    </source>
</evidence>
<dbReference type="PROSITE" id="PS51750">
    <property type="entry name" value="BRO_N"/>
    <property type="match status" value="1"/>
</dbReference>
<dbReference type="Pfam" id="PF02498">
    <property type="entry name" value="Bro-N"/>
    <property type="match status" value="1"/>
</dbReference>
<keyword evidence="4" id="KW-1185">Reference proteome</keyword>
<gene>
    <name evidence="3" type="ORF">SAMN04487988_10921</name>
</gene>
<dbReference type="InterPro" id="IPR003497">
    <property type="entry name" value="BRO_N_domain"/>
</dbReference>
<evidence type="ECO:0000313" key="4">
    <source>
        <dbReference type="Proteomes" id="UP000199642"/>
    </source>
</evidence>
<accession>A0A1I2V5M4</accession>
<protein>
    <submittedName>
        <fullName evidence="3">BRO family, N-terminal domain</fullName>
    </submittedName>
</protein>